<feature type="domain" description="DUF202" evidence="7">
    <location>
        <begin position="19"/>
        <end position="102"/>
    </location>
</feature>
<keyword evidence="3 6" id="KW-0812">Transmembrane</keyword>
<accession>A0A5J4YU90</accession>
<dbReference type="Proteomes" id="UP000324585">
    <property type="component" value="Unassembled WGS sequence"/>
</dbReference>
<evidence type="ECO:0000259" key="7">
    <source>
        <dbReference type="Pfam" id="PF02656"/>
    </source>
</evidence>
<keyword evidence="4 6" id="KW-1133">Transmembrane helix</keyword>
<dbReference type="InterPro" id="IPR052053">
    <property type="entry name" value="IM_YidH-like"/>
</dbReference>
<evidence type="ECO:0000313" key="8">
    <source>
        <dbReference type="EMBL" id="KAA8494758.1"/>
    </source>
</evidence>
<keyword evidence="2" id="KW-1003">Cell membrane</keyword>
<proteinExistence type="predicted"/>
<dbReference type="Pfam" id="PF02656">
    <property type="entry name" value="DUF202"/>
    <property type="match status" value="1"/>
</dbReference>
<organism evidence="8 9">
    <name type="scientific">Porphyridium purpureum</name>
    <name type="common">Red alga</name>
    <name type="synonym">Porphyridium cruentum</name>
    <dbReference type="NCBI Taxonomy" id="35688"/>
    <lineage>
        <taxon>Eukaryota</taxon>
        <taxon>Rhodophyta</taxon>
        <taxon>Bangiophyceae</taxon>
        <taxon>Porphyridiales</taxon>
        <taxon>Porphyridiaceae</taxon>
        <taxon>Porphyridium</taxon>
    </lineage>
</organism>
<gene>
    <name evidence="8" type="ORF">FVE85_2999</name>
</gene>
<sequence length="156" mass="17002">MRPSLFVREVVKNTGSTARDHLANERTFLAWSRTGLSFMAASAGLFSAYSLGGGERTSTSDVDAHALLPRRVREVVPSCLFLAANGVAFLGFATKHYFRVMNELKRGNFVINRTGLGALTAFTSVNTLAAIGMLVSPNRFWIVAKPERNEDASEFG</sequence>
<dbReference type="AlphaFoldDB" id="A0A5J4YU90"/>
<feature type="transmembrane region" description="Helical" evidence="6">
    <location>
        <begin position="75"/>
        <end position="94"/>
    </location>
</feature>
<feature type="transmembrane region" description="Helical" evidence="6">
    <location>
        <begin position="28"/>
        <end position="49"/>
    </location>
</feature>
<dbReference type="OrthoDB" id="199599at2759"/>
<comment type="subcellular location">
    <subcellularLocation>
        <location evidence="1">Cell membrane</location>
        <topology evidence="1">Multi-pass membrane protein</topology>
    </subcellularLocation>
</comment>
<dbReference type="EMBL" id="VRMN01000004">
    <property type="protein sequence ID" value="KAA8494758.1"/>
    <property type="molecule type" value="Genomic_DNA"/>
</dbReference>
<dbReference type="InterPro" id="IPR003807">
    <property type="entry name" value="DUF202"/>
</dbReference>
<evidence type="ECO:0000256" key="6">
    <source>
        <dbReference type="SAM" id="Phobius"/>
    </source>
</evidence>
<dbReference type="GO" id="GO:0005886">
    <property type="term" value="C:plasma membrane"/>
    <property type="evidence" value="ECO:0007669"/>
    <property type="project" value="UniProtKB-SubCell"/>
</dbReference>
<reference evidence="9" key="1">
    <citation type="journal article" date="2019" name="Nat. Commun.">
        <title>Expansion of phycobilisome linker gene families in mesophilic red algae.</title>
        <authorList>
            <person name="Lee J."/>
            <person name="Kim D."/>
            <person name="Bhattacharya D."/>
            <person name="Yoon H.S."/>
        </authorList>
    </citation>
    <scope>NUCLEOTIDE SEQUENCE [LARGE SCALE GENOMIC DNA]</scope>
    <source>
        <strain evidence="9">CCMP 1328</strain>
    </source>
</reference>
<evidence type="ECO:0000256" key="2">
    <source>
        <dbReference type="ARBA" id="ARBA00022475"/>
    </source>
</evidence>
<evidence type="ECO:0000256" key="1">
    <source>
        <dbReference type="ARBA" id="ARBA00004651"/>
    </source>
</evidence>
<keyword evidence="9" id="KW-1185">Reference proteome</keyword>
<dbReference type="PANTHER" id="PTHR34187:SF2">
    <property type="entry name" value="DUF202 DOMAIN-CONTAINING PROTEIN"/>
    <property type="match status" value="1"/>
</dbReference>
<evidence type="ECO:0000256" key="4">
    <source>
        <dbReference type="ARBA" id="ARBA00022989"/>
    </source>
</evidence>
<comment type="caution">
    <text evidence="8">The sequence shown here is derived from an EMBL/GenBank/DDBJ whole genome shotgun (WGS) entry which is preliminary data.</text>
</comment>
<protein>
    <recommendedName>
        <fullName evidence="7">DUF202 domain-containing protein</fullName>
    </recommendedName>
</protein>
<evidence type="ECO:0000256" key="5">
    <source>
        <dbReference type="ARBA" id="ARBA00023136"/>
    </source>
</evidence>
<name>A0A5J4YU90_PORPP</name>
<feature type="transmembrane region" description="Helical" evidence="6">
    <location>
        <begin position="115"/>
        <end position="135"/>
    </location>
</feature>
<dbReference type="OMA" id="WIVAKPE"/>
<keyword evidence="5 6" id="KW-0472">Membrane</keyword>
<evidence type="ECO:0000313" key="9">
    <source>
        <dbReference type="Proteomes" id="UP000324585"/>
    </source>
</evidence>
<evidence type="ECO:0000256" key="3">
    <source>
        <dbReference type="ARBA" id="ARBA00022692"/>
    </source>
</evidence>
<dbReference type="PANTHER" id="PTHR34187">
    <property type="entry name" value="FGR18P"/>
    <property type="match status" value="1"/>
</dbReference>